<dbReference type="Gene3D" id="3.40.570.10">
    <property type="entry name" value="Extracellular Endonuclease, subunit A"/>
    <property type="match status" value="1"/>
</dbReference>
<reference evidence="2 3" key="1">
    <citation type="submission" date="2019-03" db="EMBL/GenBank/DDBJ databases">
        <title>Horizontal Gene Transfer Machinery in Histophilus somni.</title>
        <authorList>
            <person name="Mostafa Nazari M."/>
            <person name="Liljebjelke K."/>
        </authorList>
    </citation>
    <scope>NUCLEOTIDE SEQUENCE [LARGE SCALE GENOMIC DNA]</scope>
    <source>
        <strain evidence="2 3">UOC-EPH-KLM-04</strain>
    </source>
</reference>
<accession>A0AAX2S110</accession>
<comment type="caution">
    <text evidence="2">The sequence shown here is derived from an EMBL/GenBank/DDBJ whole genome shotgun (WGS) entry which is preliminary data.</text>
</comment>
<proteinExistence type="predicted"/>
<dbReference type="GO" id="GO:0004386">
    <property type="term" value="F:helicase activity"/>
    <property type="evidence" value="ECO:0007669"/>
    <property type="project" value="UniProtKB-KW"/>
</dbReference>
<dbReference type="EMBL" id="SNRV01000054">
    <property type="protein sequence ID" value="TEW26469.1"/>
    <property type="molecule type" value="Genomic_DNA"/>
</dbReference>
<sequence length="82" mass="9429">MFGGAGEKINLVAMDEILNGPKGKWYQMERQWKQALEQGKKVEIDIKPIYRGNSKRPDSFEIKFSIDNSINRRNLKNTATGE</sequence>
<evidence type="ECO:0000313" key="2">
    <source>
        <dbReference type="EMBL" id="TEW26469.1"/>
    </source>
</evidence>
<gene>
    <name evidence="2" type="ORF">E2R48_10330</name>
</gene>
<dbReference type="InterPro" id="IPR044927">
    <property type="entry name" value="Endonuclea_NS_2"/>
</dbReference>
<protein>
    <submittedName>
        <fullName evidence="2">Helicase</fullName>
    </submittedName>
</protein>
<organism evidence="2 3">
    <name type="scientific">Histophilus somni</name>
    <name type="common">Haemophilus somnus</name>
    <dbReference type="NCBI Taxonomy" id="731"/>
    <lineage>
        <taxon>Bacteria</taxon>
        <taxon>Pseudomonadati</taxon>
        <taxon>Pseudomonadota</taxon>
        <taxon>Gammaproteobacteria</taxon>
        <taxon>Pasteurellales</taxon>
        <taxon>Pasteurellaceae</taxon>
        <taxon>Histophilus</taxon>
    </lineage>
</organism>
<keyword evidence="2" id="KW-0347">Helicase</keyword>
<evidence type="ECO:0000313" key="3">
    <source>
        <dbReference type="Proteomes" id="UP000297565"/>
    </source>
</evidence>
<dbReference type="Proteomes" id="UP000297565">
    <property type="component" value="Unassembled WGS sequence"/>
</dbReference>
<feature type="domain" description="Type VII secretion system protein EssD-like" evidence="1">
    <location>
        <begin position="2"/>
        <end position="67"/>
    </location>
</feature>
<keyword evidence="2" id="KW-0378">Hydrolase</keyword>
<dbReference type="AlphaFoldDB" id="A0AAX2S110"/>
<dbReference type="Pfam" id="PF13930">
    <property type="entry name" value="Endonuclea_NS_2"/>
    <property type="match status" value="1"/>
</dbReference>
<name>A0AAX2S110_HISSO</name>
<evidence type="ECO:0000259" key="1">
    <source>
        <dbReference type="Pfam" id="PF13930"/>
    </source>
</evidence>
<keyword evidence="2" id="KW-0547">Nucleotide-binding</keyword>
<dbReference type="InterPro" id="IPR044929">
    <property type="entry name" value="DNA/RNA_non-sp_Endonuclease_sf"/>
</dbReference>
<keyword evidence="2" id="KW-0067">ATP-binding</keyword>